<organism evidence="3 4">
    <name type="scientific">Splendidivirga corallicola</name>
    <dbReference type="NCBI Taxonomy" id="3051826"/>
    <lineage>
        <taxon>Bacteria</taxon>
        <taxon>Pseudomonadati</taxon>
        <taxon>Bacteroidota</taxon>
        <taxon>Cytophagia</taxon>
        <taxon>Cytophagales</taxon>
        <taxon>Splendidivirgaceae</taxon>
        <taxon>Splendidivirga</taxon>
    </lineage>
</organism>
<feature type="region of interest" description="Disordered" evidence="1">
    <location>
        <begin position="61"/>
        <end position="93"/>
    </location>
</feature>
<keyword evidence="2" id="KW-0812">Transmembrane</keyword>
<dbReference type="Proteomes" id="UP001172082">
    <property type="component" value="Unassembled WGS sequence"/>
</dbReference>
<evidence type="ECO:0000256" key="1">
    <source>
        <dbReference type="SAM" id="MobiDB-lite"/>
    </source>
</evidence>
<name>A0ABT8KX21_9BACT</name>
<reference evidence="3" key="1">
    <citation type="submission" date="2023-06" db="EMBL/GenBank/DDBJ databases">
        <title>Genomic of Parafulvivirga corallium.</title>
        <authorList>
            <person name="Wang G."/>
        </authorList>
    </citation>
    <scope>NUCLEOTIDE SEQUENCE</scope>
    <source>
        <strain evidence="3">BMA10</strain>
    </source>
</reference>
<dbReference type="RefSeq" id="WP_346755372.1">
    <property type="nucleotide sequence ID" value="NZ_JAUJEA010000018.1"/>
</dbReference>
<accession>A0ABT8KX21</accession>
<evidence type="ECO:0000256" key="2">
    <source>
        <dbReference type="SAM" id="Phobius"/>
    </source>
</evidence>
<dbReference type="EMBL" id="JAUJEA010000018">
    <property type="protein sequence ID" value="MDN5205351.1"/>
    <property type="molecule type" value="Genomic_DNA"/>
</dbReference>
<feature type="compositionally biased region" description="Low complexity" evidence="1">
    <location>
        <begin position="61"/>
        <end position="80"/>
    </location>
</feature>
<proteinExistence type="predicted"/>
<evidence type="ECO:0000313" key="3">
    <source>
        <dbReference type="EMBL" id="MDN5205351.1"/>
    </source>
</evidence>
<sequence>MGKWKYFNWTVVVVIWFFMFGTFIKRYEAPTNVYIYAITGWFLMVLLGFYIFGYKLKKTSSKQQLNKSNLKKNNSNQASNRPKVSFQNPLDKQ</sequence>
<comment type="caution">
    <text evidence="3">The sequence shown here is derived from an EMBL/GenBank/DDBJ whole genome shotgun (WGS) entry which is preliminary data.</text>
</comment>
<evidence type="ECO:0000313" key="4">
    <source>
        <dbReference type="Proteomes" id="UP001172082"/>
    </source>
</evidence>
<keyword evidence="2" id="KW-0472">Membrane</keyword>
<keyword evidence="4" id="KW-1185">Reference proteome</keyword>
<feature type="transmembrane region" description="Helical" evidence="2">
    <location>
        <begin position="33"/>
        <end position="52"/>
    </location>
</feature>
<protein>
    <submittedName>
        <fullName evidence="3">Uncharacterized protein</fullName>
    </submittedName>
</protein>
<gene>
    <name evidence="3" type="ORF">QQ008_28460</name>
</gene>
<feature type="transmembrane region" description="Helical" evidence="2">
    <location>
        <begin position="7"/>
        <end position="27"/>
    </location>
</feature>
<keyword evidence="2" id="KW-1133">Transmembrane helix</keyword>